<dbReference type="Pfam" id="PF00611">
    <property type="entry name" value="FCH"/>
    <property type="match status" value="1"/>
</dbReference>
<evidence type="ECO:0000256" key="3">
    <source>
        <dbReference type="ARBA" id="ARBA00022553"/>
    </source>
</evidence>
<dbReference type="EMBL" id="MU620903">
    <property type="protein sequence ID" value="KAI8581993.1"/>
    <property type="molecule type" value="Genomic_DNA"/>
</dbReference>
<evidence type="ECO:0000313" key="9">
    <source>
        <dbReference type="EMBL" id="KAI8581993.1"/>
    </source>
</evidence>
<evidence type="ECO:0000256" key="2">
    <source>
        <dbReference type="ARBA" id="ARBA00022490"/>
    </source>
</evidence>
<accession>A0AAD5EE11</accession>
<evidence type="ECO:0000256" key="1">
    <source>
        <dbReference type="ARBA" id="ARBA00004245"/>
    </source>
</evidence>
<comment type="caution">
    <text evidence="9">The sequence shown here is derived from an EMBL/GenBank/DDBJ whole genome shotgun (WGS) entry which is preliminary data.</text>
</comment>
<feature type="domain" description="F-BAR" evidence="8">
    <location>
        <begin position="7"/>
        <end position="260"/>
    </location>
</feature>
<dbReference type="PROSITE" id="PS51741">
    <property type="entry name" value="F_BAR"/>
    <property type="match status" value="1"/>
</dbReference>
<feature type="coiled-coil region" evidence="6">
    <location>
        <begin position="166"/>
        <end position="193"/>
    </location>
</feature>
<keyword evidence="3" id="KW-0597">Phosphoprotein</keyword>
<dbReference type="PANTHER" id="PTHR23065:SF7">
    <property type="entry name" value="NOSTRIN, ISOFORM H"/>
    <property type="match status" value="1"/>
</dbReference>
<name>A0AAD5EE11_UMBRA</name>
<feature type="region of interest" description="Disordered" evidence="7">
    <location>
        <begin position="361"/>
        <end position="409"/>
    </location>
</feature>
<sequence length="644" mass="73355">MVVITAKSFANSFWGRDDVGFEVLTSKMSNGKKTCEELRAFYNVKATLHDDLGRKLLKHVRMGIGRDETGTLKDLLETSRKEIELNAQANIDMATKIRNSLEVPLENFMLEQKDKRKLVQTTVDKAHRNKQLHAAYVMKAKEKYDSECGKHANLESQLASTSSRDADRLRLKIERCKAEVDTLDNEYQSACLKLTEATAIWNAEWKIACDRYQEMEEMRIEFLRESFMTYVNIVSGLSVDERESLERITNCVGRTDITQDIDAFIDEQGTGPMIPEPPVYTNFFADKPEPIPKYQIAKFAPITVPDNTKFNDTRNSFSQYSEQVPAVPPKSPREPAIKSPIAKMIKDDKATEKLLQRRANLYSSTDKTMPKTTPTPPPPPSKSKSKSKKSIPIINLPGDESLSDDNDDHNVDPRANILVNLGGNVFEIDNTEGDDSSLDTLTAAQERRTKRRAPQSQKLDEAFDASISDLLQELGVHEKKRTSPDHEKNVTALSEAHDPVQYEAEHQSHQIGYEQYQPGPVPSHTTSNIYHPEQHYSQGYEPHQTAYYTNYSQEVPYTNYEQMYSQQANNFNYYDTGTIQDPSYYPSSTHYTTTTTTTVDPHVAYAYPQSPYTNETAEHQTPRHYSAQQWTTQPDYNTSPYYHG</sequence>
<feature type="compositionally biased region" description="Low complexity" evidence="7">
    <location>
        <begin position="363"/>
        <end position="372"/>
    </location>
</feature>
<keyword evidence="5 6" id="KW-0175">Coiled coil</keyword>
<evidence type="ECO:0000256" key="4">
    <source>
        <dbReference type="ARBA" id="ARBA00023212"/>
    </source>
</evidence>
<dbReference type="InterPro" id="IPR001060">
    <property type="entry name" value="FCH_dom"/>
</dbReference>
<comment type="subcellular location">
    <subcellularLocation>
        <location evidence="1">Cytoplasm</location>
        <location evidence="1">Cytoskeleton</location>
    </subcellularLocation>
</comment>
<dbReference type="Gene3D" id="1.20.1270.60">
    <property type="entry name" value="Arfaptin homology (AH) domain/BAR domain"/>
    <property type="match status" value="1"/>
</dbReference>
<proteinExistence type="predicted"/>
<dbReference type="PANTHER" id="PTHR23065">
    <property type="entry name" value="PROLINE-SERINE-THREONINE PHOSPHATASE INTERACTING PROTEIN 1"/>
    <property type="match status" value="1"/>
</dbReference>
<dbReference type="InterPro" id="IPR031160">
    <property type="entry name" value="F_BAR_dom"/>
</dbReference>
<feature type="compositionally biased region" description="Polar residues" evidence="7">
    <location>
        <begin position="626"/>
        <end position="644"/>
    </location>
</feature>
<dbReference type="GO" id="GO:0120104">
    <property type="term" value="C:mitotic actomyosin contractile ring, proximal layer"/>
    <property type="evidence" value="ECO:0007669"/>
    <property type="project" value="TreeGrafter"/>
</dbReference>
<gene>
    <name evidence="9" type="ORF">K450DRAFT_230288</name>
</gene>
<evidence type="ECO:0000259" key="8">
    <source>
        <dbReference type="PROSITE" id="PS51741"/>
    </source>
</evidence>
<dbReference type="RefSeq" id="XP_051446997.1">
    <property type="nucleotide sequence ID" value="XM_051587227.1"/>
</dbReference>
<evidence type="ECO:0000256" key="6">
    <source>
        <dbReference type="SAM" id="Coils"/>
    </source>
</evidence>
<evidence type="ECO:0000256" key="7">
    <source>
        <dbReference type="SAM" id="MobiDB-lite"/>
    </source>
</evidence>
<feature type="region of interest" description="Disordered" evidence="7">
    <location>
        <begin position="318"/>
        <end position="340"/>
    </location>
</feature>
<dbReference type="GeneID" id="75912574"/>
<dbReference type="SUPFAM" id="SSF103657">
    <property type="entry name" value="BAR/IMD domain-like"/>
    <property type="match status" value="1"/>
</dbReference>
<protein>
    <recommendedName>
        <fullName evidence="8">F-BAR domain-containing protein</fullName>
    </recommendedName>
</protein>
<reference evidence="9" key="1">
    <citation type="submission" date="2021-06" db="EMBL/GenBank/DDBJ databases">
        <authorList>
            <consortium name="DOE Joint Genome Institute"/>
            <person name="Mondo S.J."/>
            <person name="Amses K.R."/>
            <person name="Simmons D.R."/>
            <person name="Longcore J.E."/>
            <person name="Seto K."/>
            <person name="Alves G.H."/>
            <person name="Bonds A.E."/>
            <person name="Quandt C.A."/>
            <person name="Davis W.J."/>
            <person name="Chang Y."/>
            <person name="Letcher P.M."/>
            <person name="Powell M.J."/>
            <person name="Kuo A."/>
            <person name="Labutti K."/>
            <person name="Pangilinan J."/>
            <person name="Andreopoulos W."/>
            <person name="Tritt A."/>
            <person name="Riley R."/>
            <person name="Hundley H."/>
            <person name="Johnson J."/>
            <person name="Lipzen A."/>
            <person name="Barry K."/>
            <person name="Berbee M.L."/>
            <person name="Buchler N.E."/>
            <person name="Grigoriev I.V."/>
            <person name="Spatafora J.W."/>
            <person name="Stajich J.E."/>
            <person name="James T.Y."/>
        </authorList>
    </citation>
    <scope>NUCLEOTIDE SEQUENCE</scope>
    <source>
        <strain evidence="9">AG</strain>
    </source>
</reference>
<dbReference type="AlphaFoldDB" id="A0AAD5EE11"/>
<dbReference type="SMART" id="SM00055">
    <property type="entry name" value="FCH"/>
    <property type="match status" value="1"/>
</dbReference>
<dbReference type="GO" id="GO:0009898">
    <property type="term" value="C:cytoplasmic side of plasma membrane"/>
    <property type="evidence" value="ECO:0007669"/>
    <property type="project" value="TreeGrafter"/>
</dbReference>
<dbReference type="Proteomes" id="UP001206595">
    <property type="component" value="Unassembled WGS sequence"/>
</dbReference>
<keyword evidence="10" id="KW-1185">Reference proteome</keyword>
<dbReference type="InterPro" id="IPR027267">
    <property type="entry name" value="AH/BAR_dom_sf"/>
</dbReference>
<keyword evidence="2" id="KW-0963">Cytoplasm</keyword>
<dbReference type="GO" id="GO:0007010">
    <property type="term" value="P:cytoskeleton organization"/>
    <property type="evidence" value="ECO:0007669"/>
    <property type="project" value="TreeGrafter"/>
</dbReference>
<keyword evidence="4" id="KW-0206">Cytoskeleton</keyword>
<dbReference type="GO" id="GO:0005543">
    <property type="term" value="F:phospholipid binding"/>
    <property type="evidence" value="ECO:0007669"/>
    <property type="project" value="TreeGrafter"/>
</dbReference>
<feature type="region of interest" description="Disordered" evidence="7">
    <location>
        <begin position="613"/>
        <end position="644"/>
    </location>
</feature>
<organism evidence="9 10">
    <name type="scientific">Umbelopsis ramanniana AG</name>
    <dbReference type="NCBI Taxonomy" id="1314678"/>
    <lineage>
        <taxon>Eukaryota</taxon>
        <taxon>Fungi</taxon>
        <taxon>Fungi incertae sedis</taxon>
        <taxon>Mucoromycota</taxon>
        <taxon>Mucoromycotina</taxon>
        <taxon>Umbelopsidomycetes</taxon>
        <taxon>Umbelopsidales</taxon>
        <taxon>Umbelopsidaceae</taxon>
        <taxon>Umbelopsis</taxon>
    </lineage>
</organism>
<evidence type="ECO:0000313" key="10">
    <source>
        <dbReference type="Proteomes" id="UP001206595"/>
    </source>
</evidence>
<evidence type="ECO:0000256" key="5">
    <source>
        <dbReference type="PROSITE-ProRule" id="PRU01077"/>
    </source>
</evidence>
<reference evidence="9" key="2">
    <citation type="journal article" date="2022" name="Proc. Natl. Acad. Sci. U.S.A.">
        <title>Diploid-dominant life cycles characterize the early evolution of Fungi.</title>
        <authorList>
            <person name="Amses K.R."/>
            <person name="Simmons D.R."/>
            <person name="Longcore J.E."/>
            <person name="Mondo S.J."/>
            <person name="Seto K."/>
            <person name="Jeronimo G.H."/>
            <person name="Bonds A.E."/>
            <person name="Quandt C.A."/>
            <person name="Davis W.J."/>
            <person name="Chang Y."/>
            <person name="Federici B.A."/>
            <person name="Kuo A."/>
            <person name="LaButti K."/>
            <person name="Pangilinan J."/>
            <person name="Andreopoulos W."/>
            <person name="Tritt A."/>
            <person name="Riley R."/>
            <person name="Hundley H."/>
            <person name="Johnson J."/>
            <person name="Lipzen A."/>
            <person name="Barry K."/>
            <person name="Lang B.F."/>
            <person name="Cuomo C.A."/>
            <person name="Buchler N.E."/>
            <person name="Grigoriev I.V."/>
            <person name="Spatafora J.W."/>
            <person name="Stajich J.E."/>
            <person name="James T.Y."/>
        </authorList>
    </citation>
    <scope>NUCLEOTIDE SEQUENCE</scope>
    <source>
        <strain evidence="9">AG</strain>
    </source>
</reference>